<keyword evidence="1" id="KW-0805">Transcription regulation</keyword>
<proteinExistence type="predicted"/>
<evidence type="ECO:0000313" key="6">
    <source>
        <dbReference type="Proteomes" id="UP001592528"/>
    </source>
</evidence>
<protein>
    <submittedName>
        <fullName evidence="5">Winged helix-turn-helix transcriptional regulator</fullName>
    </submittedName>
</protein>
<dbReference type="EMBL" id="JBHEZZ010000038">
    <property type="protein sequence ID" value="MFC1407081.1"/>
    <property type="molecule type" value="Genomic_DNA"/>
</dbReference>
<sequence length="122" mass="12780">MNEESGQSGQLRQSGQEPERSAALFALLGKRWTLSLLAALGRGDDRFDQLRAAAPRLTARMLSSRLSELVGAGLLVRELAAGPPPLVHYRLTATGAALGPALAGFDRCLERAAAATPGEEAA</sequence>
<reference evidence="5 6" key="1">
    <citation type="submission" date="2024-09" db="EMBL/GenBank/DDBJ databases">
        <authorList>
            <person name="Lee S.D."/>
        </authorList>
    </citation>
    <scope>NUCLEOTIDE SEQUENCE [LARGE SCALE GENOMIC DNA]</scope>
    <source>
        <strain evidence="5 6">N1-5</strain>
    </source>
</reference>
<dbReference type="PANTHER" id="PTHR33204:SF37">
    <property type="entry name" value="HTH-TYPE TRANSCRIPTIONAL REGULATOR YODB"/>
    <property type="match status" value="1"/>
</dbReference>
<accession>A0ABV6V050</accession>
<evidence type="ECO:0000256" key="2">
    <source>
        <dbReference type="ARBA" id="ARBA00023125"/>
    </source>
</evidence>
<dbReference type="Proteomes" id="UP001592528">
    <property type="component" value="Unassembled WGS sequence"/>
</dbReference>
<dbReference type="InterPro" id="IPR036390">
    <property type="entry name" value="WH_DNA-bd_sf"/>
</dbReference>
<evidence type="ECO:0000256" key="3">
    <source>
        <dbReference type="ARBA" id="ARBA00023163"/>
    </source>
</evidence>
<name>A0ABV6V050_9ACTN</name>
<evidence type="ECO:0000256" key="1">
    <source>
        <dbReference type="ARBA" id="ARBA00023015"/>
    </source>
</evidence>
<feature type="domain" description="HTH hxlR-type" evidence="4">
    <location>
        <begin position="17"/>
        <end position="117"/>
    </location>
</feature>
<dbReference type="SUPFAM" id="SSF46785">
    <property type="entry name" value="Winged helix' DNA-binding domain"/>
    <property type="match status" value="1"/>
</dbReference>
<keyword evidence="2" id="KW-0238">DNA-binding</keyword>
<dbReference type="Gene3D" id="1.10.10.10">
    <property type="entry name" value="Winged helix-like DNA-binding domain superfamily/Winged helix DNA-binding domain"/>
    <property type="match status" value="1"/>
</dbReference>
<evidence type="ECO:0000259" key="4">
    <source>
        <dbReference type="PROSITE" id="PS51118"/>
    </source>
</evidence>
<dbReference type="PROSITE" id="PS51118">
    <property type="entry name" value="HTH_HXLR"/>
    <property type="match status" value="1"/>
</dbReference>
<dbReference type="InterPro" id="IPR036388">
    <property type="entry name" value="WH-like_DNA-bd_sf"/>
</dbReference>
<dbReference type="InterPro" id="IPR002577">
    <property type="entry name" value="HTH_HxlR"/>
</dbReference>
<keyword evidence="6" id="KW-1185">Reference proteome</keyword>
<evidence type="ECO:0000313" key="5">
    <source>
        <dbReference type="EMBL" id="MFC1407081.1"/>
    </source>
</evidence>
<keyword evidence="3" id="KW-0804">Transcription</keyword>
<gene>
    <name evidence="5" type="ORF">ACEZDJ_37935</name>
</gene>
<dbReference type="Pfam" id="PF01638">
    <property type="entry name" value="HxlR"/>
    <property type="match status" value="1"/>
</dbReference>
<dbReference type="RefSeq" id="WP_232242833.1">
    <property type="nucleotide sequence ID" value="NZ_JBHEZZ010000038.1"/>
</dbReference>
<comment type="caution">
    <text evidence="5">The sequence shown here is derived from an EMBL/GenBank/DDBJ whole genome shotgun (WGS) entry which is preliminary data.</text>
</comment>
<organism evidence="5 6">
    <name type="scientific">Streptacidiphilus cavernicola</name>
    <dbReference type="NCBI Taxonomy" id="3342716"/>
    <lineage>
        <taxon>Bacteria</taxon>
        <taxon>Bacillati</taxon>
        <taxon>Actinomycetota</taxon>
        <taxon>Actinomycetes</taxon>
        <taxon>Kitasatosporales</taxon>
        <taxon>Streptomycetaceae</taxon>
        <taxon>Streptacidiphilus</taxon>
    </lineage>
</organism>
<dbReference type="PANTHER" id="PTHR33204">
    <property type="entry name" value="TRANSCRIPTIONAL REGULATOR, MARR FAMILY"/>
    <property type="match status" value="1"/>
</dbReference>